<reference evidence="3" key="1">
    <citation type="submission" date="2021-01" db="EMBL/GenBank/DDBJ databases">
        <authorList>
            <person name="Corre E."/>
            <person name="Pelletier E."/>
            <person name="Niang G."/>
            <person name="Scheremetjew M."/>
            <person name="Finn R."/>
            <person name="Kale V."/>
            <person name="Holt S."/>
            <person name="Cochrane G."/>
            <person name="Meng A."/>
            <person name="Brown T."/>
            <person name="Cohen L."/>
        </authorList>
    </citation>
    <scope>NUCLEOTIDE SEQUENCE</scope>
    <source>
        <strain evidence="3">Isolate 1302-5</strain>
    </source>
</reference>
<dbReference type="EMBL" id="HBKQ01001996">
    <property type="protein sequence ID" value="CAE2202604.1"/>
    <property type="molecule type" value="Transcribed_RNA"/>
</dbReference>
<dbReference type="InterPro" id="IPR036291">
    <property type="entry name" value="NAD(P)-bd_dom_sf"/>
</dbReference>
<evidence type="ECO:0000313" key="3">
    <source>
        <dbReference type="EMBL" id="CAE2202604.1"/>
    </source>
</evidence>
<evidence type="ECO:0008006" key="4">
    <source>
        <dbReference type="Google" id="ProtNLM"/>
    </source>
</evidence>
<organism evidence="3">
    <name type="scientific">Odontella aurita</name>
    <dbReference type="NCBI Taxonomy" id="265563"/>
    <lineage>
        <taxon>Eukaryota</taxon>
        <taxon>Sar</taxon>
        <taxon>Stramenopiles</taxon>
        <taxon>Ochrophyta</taxon>
        <taxon>Bacillariophyta</taxon>
        <taxon>Mediophyceae</taxon>
        <taxon>Biddulphiophycidae</taxon>
        <taxon>Eupodiscales</taxon>
        <taxon>Odontellaceae</taxon>
        <taxon>Odontella</taxon>
    </lineage>
</organism>
<protein>
    <recommendedName>
        <fullName evidence="4">NAD(P)-binding protein</fullName>
    </recommendedName>
</protein>
<dbReference type="SUPFAM" id="SSF51735">
    <property type="entry name" value="NAD(P)-binding Rossmann-fold domains"/>
    <property type="match status" value="1"/>
</dbReference>
<comment type="similarity">
    <text evidence="1">Belongs to the short-chain dehydrogenases/reductases (SDR) family.</text>
</comment>
<dbReference type="PANTHER" id="PTHR24320:SF148">
    <property type="entry name" value="NAD(P)-BINDING ROSSMANN-FOLD SUPERFAMILY PROTEIN"/>
    <property type="match status" value="1"/>
</dbReference>
<accession>A0A7S4HL85</accession>
<keyword evidence="2" id="KW-0560">Oxidoreductase</keyword>
<proteinExistence type="inferred from homology"/>
<name>A0A7S4HL85_9STRA</name>
<sequence>MSRAGTIISSLVGFVAIVVGLLLSPASTQIGIFRWIPLFNRALVGVIPAFSPSPENWGYTYEKFSEADLRGQVALITGANSGIGYETANALSKRGASVHLACRNPQKCFQAADRIRTDEKYSGAPLSPMIVDVSSLKSVRSAARNFLKHNDRLDMLFMNAGIISAGTSDNGTLPLSKDGVEMVFATNVLGHHLMYKLLEPALQNSTMARVALTSSLASFDSYSYSVATDLDTLNGARSSLFHSFRVYGHSKLAQIVWAKALARKLGKESSIYVNSMNPGAVRTALMNKNPYFPQFLTDLKSWVEERVIWTAEEGAITLLYLGVAIDEIKEKNIRGKYFHPQAVEVVNPLSLDEELQNKLWEFCDDLVKDFL</sequence>
<evidence type="ECO:0000256" key="2">
    <source>
        <dbReference type="ARBA" id="ARBA00023002"/>
    </source>
</evidence>
<evidence type="ECO:0000256" key="1">
    <source>
        <dbReference type="ARBA" id="ARBA00006484"/>
    </source>
</evidence>
<dbReference type="AlphaFoldDB" id="A0A7S4HL85"/>
<gene>
    <name evidence="3" type="ORF">OAUR00152_LOCUS1342</name>
</gene>
<dbReference type="PRINTS" id="PR00081">
    <property type="entry name" value="GDHRDH"/>
</dbReference>
<dbReference type="Pfam" id="PF00106">
    <property type="entry name" value="adh_short"/>
    <property type="match status" value="1"/>
</dbReference>
<dbReference type="GO" id="GO:0016491">
    <property type="term" value="F:oxidoreductase activity"/>
    <property type="evidence" value="ECO:0007669"/>
    <property type="project" value="UniProtKB-KW"/>
</dbReference>
<dbReference type="PANTHER" id="PTHR24320">
    <property type="entry name" value="RETINOL DEHYDROGENASE"/>
    <property type="match status" value="1"/>
</dbReference>
<dbReference type="Gene3D" id="3.40.50.720">
    <property type="entry name" value="NAD(P)-binding Rossmann-like Domain"/>
    <property type="match status" value="1"/>
</dbReference>
<dbReference type="InterPro" id="IPR002347">
    <property type="entry name" value="SDR_fam"/>
</dbReference>